<dbReference type="GO" id="GO:0005096">
    <property type="term" value="F:GTPase activator activity"/>
    <property type="evidence" value="ECO:0007669"/>
    <property type="project" value="UniProtKB-KW"/>
</dbReference>
<evidence type="ECO:0000256" key="4">
    <source>
        <dbReference type="ARBA" id="ARBA00022833"/>
    </source>
</evidence>
<keyword evidence="4" id="KW-0862">Zinc</keyword>
<dbReference type="FunFam" id="1.10.220.150:FF:000009">
    <property type="entry name" value="stromal membrane-associated protein 1 isoform X1"/>
    <property type="match status" value="1"/>
</dbReference>
<keyword evidence="3 5" id="KW-0863">Zinc-finger</keyword>
<feature type="region of interest" description="Disordered" evidence="6">
    <location>
        <begin position="418"/>
        <end position="442"/>
    </location>
</feature>
<dbReference type="GO" id="GO:0008270">
    <property type="term" value="F:zinc ion binding"/>
    <property type="evidence" value="ECO:0007669"/>
    <property type="project" value="UniProtKB-KW"/>
</dbReference>
<dbReference type="OrthoDB" id="10266696at2759"/>
<evidence type="ECO:0000259" key="7">
    <source>
        <dbReference type="PROSITE" id="PS50115"/>
    </source>
</evidence>
<dbReference type="InterPro" id="IPR051718">
    <property type="entry name" value="ARF_GTPase-activating"/>
</dbReference>
<feature type="compositionally biased region" description="Low complexity" evidence="6">
    <location>
        <begin position="474"/>
        <end position="494"/>
    </location>
</feature>
<dbReference type="PRINTS" id="PR00405">
    <property type="entry name" value="REVINTRACTNG"/>
</dbReference>
<dbReference type="PANTHER" id="PTHR45705:SF1">
    <property type="entry name" value="FI20236P1"/>
    <property type="match status" value="1"/>
</dbReference>
<dbReference type="Gene3D" id="1.10.220.150">
    <property type="entry name" value="Arf GTPase activating protein"/>
    <property type="match status" value="1"/>
</dbReference>
<feature type="compositionally biased region" description="Low complexity" evidence="6">
    <location>
        <begin position="153"/>
        <end position="174"/>
    </location>
</feature>
<protein>
    <recommendedName>
        <fullName evidence="7">Arf-GAP domain-containing protein</fullName>
    </recommendedName>
</protein>
<dbReference type="InterPro" id="IPR038508">
    <property type="entry name" value="ArfGAP_dom_sf"/>
</dbReference>
<dbReference type="GO" id="GO:0005737">
    <property type="term" value="C:cytoplasm"/>
    <property type="evidence" value="ECO:0007669"/>
    <property type="project" value="TreeGrafter"/>
</dbReference>
<accession>A0A8H5MG64</accession>
<keyword evidence="2" id="KW-0479">Metal-binding</keyword>
<dbReference type="EMBL" id="JAACJN010000004">
    <property type="protein sequence ID" value="KAF5392858.1"/>
    <property type="molecule type" value="Genomic_DNA"/>
</dbReference>
<dbReference type="InterPro" id="IPR037278">
    <property type="entry name" value="ARFGAP/RecO"/>
</dbReference>
<dbReference type="Proteomes" id="UP000518752">
    <property type="component" value="Unassembled WGS sequence"/>
</dbReference>
<reference evidence="8 9" key="1">
    <citation type="journal article" date="2020" name="ISME J.">
        <title>Uncovering the hidden diversity of litter-decomposition mechanisms in mushroom-forming fungi.</title>
        <authorList>
            <person name="Floudas D."/>
            <person name="Bentzer J."/>
            <person name="Ahren D."/>
            <person name="Johansson T."/>
            <person name="Persson P."/>
            <person name="Tunlid A."/>
        </authorList>
    </citation>
    <scope>NUCLEOTIDE SEQUENCE [LARGE SCALE GENOMIC DNA]</scope>
    <source>
        <strain evidence="8 9">CBS 406.79</strain>
    </source>
</reference>
<dbReference type="PROSITE" id="PS50115">
    <property type="entry name" value="ARFGAP"/>
    <property type="match status" value="1"/>
</dbReference>
<evidence type="ECO:0000256" key="1">
    <source>
        <dbReference type="ARBA" id="ARBA00022468"/>
    </source>
</evidence>
<name>A0A8H5MG64_9AGAR</name>
<evidence type="ECO:0000256" key="5">
    <source>
        <dbReference type="PROSITE-ProRule" id="PRU00288"/>
    </source>
</evidence>
<dbReference type="AlphaFoldDB" id="A0A8H5MG64"/>
<feature type="region of interest" description="Disordered" evidence="6">
    <location>
        <begin position="465"/>
        <end position="494"/>
    </location>
</feature>
<dbReference type="SUPFAM" id="SSF57863">
    <property type="entry name" value="ArfGap/RecO-like zinc finger"/>
    <property type="match status" value="1"/>
</dbReference>
<dbReference type="Pfam" id="PF01412">
    <property type="entry name" value="ArfGap"/>
    <property type="match status" value="1"/>
</dbReference>
<feature type="domain" description="Arf-GAP" evidence="7">
    <location>
        <begin position="12"/>
        <end position="142"/>
    </location>
</feature>
<feature type="region of interest" description="Disordered" evidence="6">
    <location>
        <begin position="145"/>
        <end position="200"/>
    </location>
</feature>
<feature type="compositionally biased region" description="Polar residues" evidence="6">
    <location>
        <begin position="210"/>
        <end position="221"/>
    </location>
</feature>
<evidence type="ECO:0000313" key="9">
    <source>
        <dbReference type="Proteomes" id="UP000518752"/>
    </source>
</evidence>
<dbReference type="PANTHER" id="PTHR45705">
    <property type="entry name" value="FI20236P1"/>
    <property type="match status" value="1"/>
</dbReference>
<organism evidence="8 9">
    <name type="scientific">Collybiopsis confluens</name>
    <dbReference type="NCBI Taxonomy" id="2823264"/>
    <lineage>
        <taxon>Eukaryota</taxon>
        <taxon>Fungi</taxon>
        <taxon>Dikarya</taxon>
        <taxon>Basidiomycota</taxon>
        <taxon>Agaricomycotina</taxon>
        <taxon>Agaricomycetes</taxon>
        <taxon>Agaricomycetidae</taxon>
        <taxon>Agaricales</taxon>
        <taxon>Marasmiineae</taxon>
        <taxon>Omphalotaceae</taxon>
        <taxon>Collybiopsis</taxon>
    </lineage>
</organism>
<comment type="caution">
    <text evidence="8">The sequence shown here is derived from an EMBL/GenBank/DDBJ whole genome shotgun (WGS) entry which is preliminary data.</text>
</comment>
<evidence type="ECO:0000256" key="6">
    <source>
        <dbReference type="SAM" id="MobiDB-lite"/>
    </source>
</evidence>
<evidence type="ECO:0000256" key="2">
    <source>
        <dbReference type="ARBA" id="ARBA00022723"/>
    </source>
</evidence>
<feature type="region of interest" description="Disordered" evidence="6">
    <location>
        <begin position="209"/>
        <end position="228"/>
    </location>
</feature>
<feature type="compositionally biased region" description="Polar residues" evidence="6">
    <location>
        <begin position="175"/>
        <end position="185"/>
    </location>
</feature>
<evidence type="ECO:0000313" key="8">
    <source>
        <dbReference type="EMBL" id="KAF5392858.1"/>
    </source>
</evidence>
<proteinExistence type="predicted"/>
<dbReference type="InterPro" id="IPR001164">
    <property type="entry name" value="ArfGAP_dom"/>
</dbReference>
<gene>
    <name evidence="8" type="ORF">D9757_000833</name>
</gene>
<keyword evidence="9" id="KW-1185">Reference proteome</keyword>
<dbReference type="SMART" id="SM00105">
    <property type="entry name" value="ArfGap"/>
    <property type="match status" value="1"/>
</dbReference>
<dbReference type="CDD" id="cd08204">
    <property type="entry name" value="ArfGap"/>
    <property type="match status" value="1"/>
</dbReference>
<sequence>MSSSKITSGRNQKILSELAAHPGNDVCADCKARAPRWASYNLGVFICVNCASIHRKIGTHITKVKSLTMDSWTKEQVERMKEMGNLNSNAIYCPNELRHPPPPMLTEDERDSELEKYIRAKYEYKKFFDKHALVVSKLGPSRSSSIIAPRMASNPTSPTSSRPPTFSSSPSSTTLAQTRSVSQPILSPIPPATSAPVAQIQPRSHALLPTSASTTSRSPNPSGGVWNDLVSLQAPSANSSLPLQYQQSQGSAGLGPPNLYSNMTSLNSAGFPPMSTGISHMNGVGYSTGMGAGPNGLTINPGPTPPIGMGLANSSLAYSSGMPQNGTNSFQPQQFSAMNPFAGFPTSATLLPSAASGTFGDLPAGLSPSFMAQQQALYQAQAFPMISHGQMQPQSPAPMFSPVPQNYGQFGNGAMQMHGGHSPQPPPQMQMSTTPQFVSSPSPQLQMNTMGMGMGVNGQQQQMQMGMGSGGPWGQQQQQQQQQPAMFGQQWGTM</sequence>
<evidence type="ECO:0000256" key="3">
    <source>
        <dbReference type="ARBA" id="ARBA00022771"/>
    </source>
</evidence>
<keyword evidence="1" id="KW-0343">GTPase activation</keyword>